<evidence type="ECO:0000256" key="3">
    <source>
        <dbReference type="ARBA" id="ARBA00022475"/>
    </source>
</evidence>
<feature type="transmembrane region" description="Helical" evidence="7">
    <location>
        <begin position="205"/>
        <end position="225"/>
    </location>
</feature>
<reference evidence="9" key="1">
    <citation type="submission" date="2021-02" db="EMBL/GenBank/DDBJ databases">
        <title>The CRISPR/cas machinery reduction and long-range gene transfer in the hot spring cyanobacterium Synechococcus.</title>
        <authorList>
            <person name="Dvorak P."/>
            <person name="Jahodarova E."/>
            <person name="Hasler P."/>
            <person name="Poulickova A."/>
        </authorList>
    </citation>
    <scope>NUCLEOTIDE SEQUENCE</scope>
    <source>
        <strain evidence="9">Rupite</strain>
    </source>
</reference>
<dbReference type="EMBL" id="JAFIRA010000003">
    <property type="protein sequence ID" value="MCJ2541802.1"/>
    <property type="molecule type" value="Genomic_DNA"/>
</dbReference>
<keyword evidence="10" id="KW-1185">Reference proteome</keyword>
<dbReference type="Proteomes" id="UP000830835">
    <property type="component" value="Unassembled WGS sequence"/>
</dbReference>
<dbReference type="PANTHER" id="PTHR43386">
    <property type="entry name" value="OLIGOPEPTIDE TRANSPORT SYSTEM PERMEASE PROTEIN APPC"/>
    <property type="match status" value="1"/>
</dbReference>
<dbReference type="PANTHER" id="PTHR43386:SF1">
    <property type="entry name" value="D,D-DIPEPTIDE TRANSPORT SYSTEM PERMEASE PROTEIN DDPC-RELATED"/>
    <property type="match status" value="1"/>
</dbReference>
<dbReference type="Pfam" id="PF00528">
    <property type="entry name" value="BPD_transp_1"/>
    <property type="match status" value="1"/>
</dbReference>
<feature type="transmembrane region" description="Helical" evidence="7">
    <location>
        <begin position="241"/>
        <end position="260"/>
    </location>
</feature>
<dbReference type="InterPro" id="IPR025966">
    <property type="entry name" value="OppC_N"/>
</dbReference>
<dbReference type="RefSeq" id="WP_244349005.1">
    <property type="nucleotide sequence ID" value="NZ_JAFIRA010000003.1"/>
</dbReference>
<dbReference type="SUPFAM" id="SSF161098">
    <property type="entry name" value="MetI-like"/>
    <property type="match status" value="1"/>
</dbReference>
<evidence type="ECO:0000256" key="2">
    <source>
        <dbReference type="ARBA" id="ARBA00022448"/>
    </source>
</evidence>
<evidence type="ECO:0000313" key="9">
    <source>
        <dbReference type="EMBL" id="MCJ2541802.1"/>
    </source>
</evidence>
<keyword evidence="5 7" id="KW-1133">Transmembrane helix</keyword>
<keyword evidence="4 7" id="KW-0812">Transmembrane</keyword>
<comment type="caution">
    <text evidence="9">The sequence shown here is derived from an EMBL/GenBank/DDBJ whole genome shotgun (WGS) entry which is preliminary data.</text>
</comment>
<dbReference type="CDD" id="cd06261">
    <property type="entry name" value="TM_PBP2"/>
    <property type="match status" value="1"/>
</dbReference>
<gene>
    <name evidence="9" type="ORF">JX360_02590</name>
</gene>
<sequence>MQWWKRLRQNRWAQIGAWILLLFYTCAIFAEFIAPYNPLQSQTQGSLLPPTAIHFWDESGTWLGPHVYPTRQGPVDLQTGERPLLVDTSRPAGIRFFVEGAPYRWLGLIPSNRHLFGTIPLRPEPDLPDSPEEGSPAAEDLRVGRLNLLGTDDQGRDYFSRLIYGGRISLFIGLVGIGISFPMGLLVGAISGYFGGWVDTLLMRLAEVLMSIPTLYLLVSLAAVLQRNPLTGVPFTNAERFLVIVVIVSFVGWAGLARVIRGQVLSLRDRDFVQASRVAGAGSLYLMVRHILPQTATYVVISATLAVPGYIVAESVLSLIGLGIQQPDASWGNMLSLATNASVIILQPWLVLAPTLMVVLSSLSFNLLGDGLRDALDPRDP</sequence>
<comment type="subcellular location">
    <subcellularLocation>
        <location evidence="1 7">Cell membrane</location>
        <topology evidence="1 7">Multi-pass membrane protein</topology>
    </subcellularLocation>
</comment>
<proteinExistence type="inferred from homology"/>
<feature type="transmembrane region" description="Helical" evidence="7">
    <location>
        <begin position="168"/>
        <end position="193"/>
    </location>
</feature>
<evidence type="ECO:0000256" key="6">
    <source>
        <dbReference type="ARBA" id="ARBA00023136"/>
    </source>
</evidence>
<dbReference type="InterPro" id="IPR000515">
    <property type="entry name" value="MetI-like"/>
</dbReference>
<dbReference type="PROSITE" id="PS50928">
    <property type="entry name" value="ABC_TM1"/>
    <property type="match status" value="1"/>
</dbReference>
<dbReference type="InterPro" id="IPR035906">
    <property type="entry name" value="MetI-like_sf"/>
</dbReference>
<evidence type="ECO:0000259" key="8">
    <source>
        <dbReference type="PROSITE" id="PS50928"/>
    </source>
</evidence>
<feature type="domain" description="ABC transmembrane type-1" evidence="8">
    <location>
        <begin position="166"/>
        <end position="369"/>
    </location>
</feature>
<feature type="transmembrane region" description="Helical" evidence="7">
    <location>
        <begin position="344"/>
        <end position="369"/>
    </location>
</feature>
<evidence type="ECO:0000256" key="1">
    <source>
        <dbReference type="ARBA" id="ARBA00004651"/>
    </source>
</evidence>
<organism evidence="9 10">
    <name type="scientific">Thermostichus vulcanus str. 'Rupite'</name>
    <dbReference type="NCBI Taxonomy" id="2813851"/>
    <lineage>
        <taxon>Bacteria</taxon>
        <taxon>Bacillati</taxon>
        <taxon>Cyanobacteriota</taxon>
        <taxon>Cyanophyceae</taxon>
        <taxon>Thermostichales</taxon>
        <taxon>Thermostichaceae</taxon>
        <taxon>Thermostichus</taxon>
    </lineage>
</organism>
<keyword evidence="2 7" id="KW-0813">Transport</keyword>
<evidence type="ECO:0000256" key="5">
    <source>
        <dbReference type="ARBA" id="ARBA00022989"/>
    </source>
</evidence>
<feature type="transmembrane region" description="Helical" evidence="7">
    <location>
        <begin position="12"/>
        <end position="34"/>
    </location>
</feature>
<evidence type="ECO:0000256" key="4">
    <source>
        <dbReference type="ARBA" id="ARBA00022692"/>
    </source>
</evidence>
<comment type="similarity">
    <text evidence="7">Belongs to the binding-protein-dependent transport system permease family.</text>
</comment>
<dbReference type="Pfam" id="PF12911">
    <property type="entry name" value="OppC_N"/>
    <property type="match status" value="1"/>
</dbReference>
<name>A0ABT0C7N5_THEVL</name>
<keyword evidence="6 7" id="KW-0472">Membrane</keyword>
<protein>
    <submittedName>
        <fullName evidence="9">ABC transporter permease</fullName>
    </submittedName>
</protein>
<dbReference type="Gene3D" id="1.10.3720.10">
    <property type="entry name" value="MetI-like"/>
    <property type="match status" value="1"/>
</dbReference>
<evidence type="ECO:0000256" key="7">
    <source>
        <dbReference type="RuleBase" id="RU363032"/>
    </source>
</evidence>
<evidence type="ECO:0000313" key="10">
    <source>
        <dbReference type="Proteomes" id="UP000830835"/>
    </source>
</evidence>
<keyword evidence="3" id="KW-1003">Cell membrane</keyword>
<feature type="transmembrane region" description="Helical" evidence="7">
    <location>
        <begin position="296"/>
        <end position="324"/>
    </location>
</feature>
<accession>A0ABT0C7N5</accession>
<dbReference type="InterPro" id="IPR050366">
    <property type="entry name" value="BP-dependent_transpt_permease"/>
</dbReference>